<evidence type="ECO:0000313" key="3">
    <source>
        <dbReference type="EMBL" id="SEP02956.1"/>
    </source>
</evidence>
<feature type="compositionally biased region" description="Low complexity" evidence="1">
    <location>
        <begin position="301"/>
        <end position="314"/>
    </location>
</feature>
<feature type="transmembrane region" description="Helical" evidence="2">
    <location>
        <begin position="30"/>
        <end position="49"/>
    </location>
</feature>
<feature type="transmembrane region" description="Helical" evidence="2">
    <location>
        <begin position="173"/>
        <end position="191"/>
    </location>
</feature>
<accession>A0A1H8UIN7</accession>
<organism evidence="3 4">
    <name type="scientific">Actinacidiphila rubida</name>
    <dbReference type="NCBI Taxonomy" id="310780"/>
    <lineage>
        <taxon>Bacteria</taxon>
        <taxon>Bacillati</taxon>
        <taxon>Actinomycetota</taxon>
        <taxon>Actinomycetes</taxon>
        <taxon>Kitasatosporales</taxon>
        <taxon>Streptomycetaceae</taxon>
        <taxon>Actinacidiphila</taxon>
    </lineage>
</organism>
<dbReference type="AlphaFoldDB" id="A0A1H8UIN7"/>
<feature type="transmembrane region" description="Helical" evidence="2">
    <location>
        <begin position="61"/>
        <end position="82"/>
    </location>
</feature>
<evidence type="ECO:0000256" key="2">
    <source>
        <dbReference type="SAM" id="Phobius"/>
    </source>
</evidence>
<feature type="transmembrane region" description="Helical" evidence="2">
    <location>
        <begin position="135"/>
        <end position="153"/>
    </location>
</feature>
<feature type="compositionally biased region" description="Polar residues" evidence="1">
    <location>
        <begin position="288"/>
        <end position="300"/>
    </location>
</feature>
<keyword evidence="2" id="KW-1133">Transmembrane helix</keyword>
<feature type="region of interest" description="Disordered" evidence="1">
    <location>
        <begin position="281"/>
        <end position="314"/>
    </location>
</feature>
<proteinExistence type="predicted"/>
<feature type="transmembrane region" description="Helical" evidence="2">
    <location>
        <begin position="257"/>
        <end position="276"/>
    </location>
</feature>
<feature type="transmembrane region" description="Helical" evidence="2">
    <location>
        <begin position="218"/>
        <end position="237"/>
    </location>
</feature>
<keyword evidence="2" id="KW-0812">Transmembrane</keyword>
<reference evidence="3 4" key="1">
    <citation type="submission" date="2016-10" db="EMBL/GenBank/DDBJ databases">
        <authorList>
            <person name="de Groot N.N."/>
        </authorList>
    </citation>
    <scope>NUCLEOTIDE SEQUENCE [LARGE SCALE GENOMIC DNA]</scope>
    <source>
        <strain evidence="3 4">CGMCC 4.2026</strain>
    </source>
</reference>
<protein>
    <submittedName>
        <fullName evidence="3">Uncharacterized protein</fullName>
    </submittedName>
</protein>
<sequence length="314" mass="33033">MSPSVQQMPGLDDCVHTVDWNPIVAAQSTSTFAGLFTGFVFASIIVILTNREKIDSHNGGAEAGMALQLLLSAFFGLAIVAYLDGVVRGEQVCRRAQTESVINGAALAVSAVIVMVALSWVVLAFDRHHDGVLTFFRRVVVFASLFVILMLVVSSNGFLDGTLPGSHAHSNKAMYAVGIAGMVIALVHARWRRLYARSAKGAQGASEDIKRITRRVKIAAWGSLTLCGSAAAASSWAAGRSLSHWESMPKAVAYPAAWLALVFPIGVIVLAVRALAHVEKEPRRAATGSGTPMSPPQQRQGPGEASVSGSSGAG</sequence>
<dbReference type="Proteomes" id="UP000181951">
    <property type="component" value="Unassembled WGS sequence"/>
</dbReference>
<name>A0A1H8UIN7_9ACTN</name>
<evidence type="ECO:0000256" key="1">
    <source>
        <dbReference type="SAM" id="MobiDB-lite"/>
    </source>
</evidence>
<feature type="transmembrane region" description="Helical" evidence="2">
    <location>
        <begin position="102"/>
        <end position="123"/>
    </location>
</feature>
<evidence type="ECO:0000313" key="4">
    <source>
        <dbReference type="Proteomes" id="UP000181951"/>
    </source>
</evidence>
<gene>
    <name evidence="3" type="ORF">SAMN05216267_107410</name>
</gene>
<dbReference type="EMBL" id="FODD01000074">
    <property type="protein sequence ID" value="SEP02956.1"/>
    <property type="molecule type" value="Genomic_DNA"/>
</dbReference>
<keyword evidence="2" id="KW-0472">Membrane</keyword>
<keyword evidence="4" id="KW-1185">Reference proteome</keyword>